<evidence type="ECO:0000313" key="3">
    <source>
        <dbReference type="Proteomes" id="UP000095349"/>
    </source>
</evidence>
<dbReference type="Gene3D" id="1.10.1200.10">
    <property type="entry name" value="ACP-like"/>
    <property type="match status" value="1"/>
</dbReference>
<evidence type="ECO:0000259" key="1">
    <source>
        <dbReference type="PROSITE" id="PS50075"/>
    </source>
</evidence>
<dbReference type="Proteomes" id="UP000095349">
    <property type="component" value="Chromosome"/>
</dbReference>
<keyword evidence="3" id="KW-1185">Reference proteome</keyword>
<protein>
    <submittedName>
        <fullName evidence="2">Surfactin synthase subunit 2</fullName>
    </submittedName>
</protein>
<sequence>MPVSSPEGLHEMQKLLVDWVSEFLEVPASPEDNFLDLGGHSLFAMNLNARVQQHFGQELHVKTLLEKSLGEAVEELHARLTAQQVA</sequence>
<organism evidence="2 3">
    <name type="scientific">Streptomyces rubrolavendulae</name>
    <dbReference type="NCBI Taxonomy" id="285473"/>
    <lineage>
        <taxon>Bacteria</taxon>
        <taxon>Bacillati</taxon>
        <taxon>Actinomycetota</taxon>
        <taxon>Actinomycetes</taxon>
        <taxon>Kitasatosporales</taxon>
        <taxon>Streptomycetaceae</taxon>
        <taxon>Streptomyces</taxon>
    </lineage>
</organism>
<dbReference type="PATRIC" id="fig|285473.5.peg.5112"/>
<evidence type="ECO:0000313" key="2">
    <source>
        <dbReference type="EMBL" id="AOT61961.1"/>
    </source>
</evidence>
<dbReference type="KEGG" id="srn:A4G23_04853"/>
<gene>
    <name evidence="2" type="primary">srfAB_2</name>
    <name evidence="2" type="ORF">A4G23_04853</name>
</gene>
<dbReference type="STRING" id="285473.A4G23_04853"/>
<name>A0A1D8G935_9ACTN</name>
<dbReference type="RefSeq" id="WP_031128506.1">
    <property type="nucleotide sequence ID" value="NZ_CP017316.1"/>
</dbReference>
<dbReference type="Pfam" id="PF00550">
    <property type="entry name" value="PP-binding"/>
    <property type="match status" value="1"/>
</dbReference>
<feature type="domain" description="Carrier" evidence="1">
    <location>
        <begin position="6"/>
        <end position="84"/>
    </location>
</feature>
<proteinExistence type="predicted"/>
<dbReference type="GeneID" id="91406363"/>
<reference evidence="2 3" key="1">
    <citation type="submission" date="2016-09" db="EMBL/GenBank/DDBJ databases">
        <title>Streptomyces rubrolavendulae MJM4426 Genome sequencing and assembly.</title>
        <authorList>
            <person name="Kim J.-G."/>
        </authorList>
    </citation>
    <scope>NUCLEOTIDE SEQUENCE [LARGE SCALE GENOMIC DNA]</scope>
    <source>
        <strain evidence="2 3">MJM4426</strain>
    </source>
</reference>
<accession>A0A1D8G935</accession>
<dbReference type="InterPro" id="IPR009081">
    <property type="entry name" value="PP-bd_ACP"/>
</dbReference>
<dbReference type="PROSITE" id="PS50075">
    <property type="entry name" value="CARRIER"/>
    <property type="match status" value="1"/>
</dbReference>
<dbReference type="AlphaFoldDB" id="A0A1D8G935"/>
<dbReference type="InterPro" id="IPR036736">
    <property type="entry name" value="ACP-like_sf"/>
</dbReference>
<dbReference type="EMBL" id="CP017316">
    <property type="protein sequence ID" value="AOT61961.1"/>
    <property type="molecule type" value="Genomic_DNA"/>
</dbReference>
<dbReference type="SUPFAM" id="SSF47336">
    <property type="entry name" value="ACP-like"/>
    <property type="match status" value="1"/>
</dbReference>